<evidence type="ECO:0000256" key="1">
    <source>
        <dbReference type="SAM" id="Phobius"/>
    </source>
</evidence>
<keyword evidence="1" id="KW-1133">Transmembrane helix</keyword>
<sequence>MSLHPRRTVAYTAGACAGGFTTAALVAARRREFRAAGRWLAFAALAGALSVVAEELVPD</sequence>
<dbReference type="Proteomes" id="UP000319894">
    <property type="component" value="Unassembled WGS sequence"/>
</dbReference>
<dbReference type="AlphaFoldDB" id="A0A554ND69"/>
<evidence type="ECO:0000313" key="2">
    <source>
        <dbReference type="EMBL" id="TSD15324.1"/>
    </source>
</evidence>
<keyword evidence="3" id="KW-1185">Reference proteome</keyword>
<feature type="transmembrane region" description="Helical" evidence="1">
    <location>
        <begin position="35"/>
        <end position="53"/>
    </location>
</feature>
<protein>
    <submittedName>
        <fullName evidence="2">Uncharacterized protein</fullName>
    </submittedName>
</protein>
<keyword evidence="1" id="KW-0472">Membrane</keyword>
<feature type="transmembrane region" description="Helical" evidence="1">
    <location>
        <begin position="12"/>
        <end position="28"/>
    </location>
</feature>
<proteinExistence type="predicted"/>
<dbReference type="EMBL" id="QMDX01000002">
    <property type="protein sequence ID" value="TSD15324.1"/>
    <property type="molecule type" value="Genomic_DNA"/>
</dbReference>
<name>A0A554ND69_9EURY</name>
<keyword evidence="1" id="KW-0812">Transmembrane</keyword>
<accession>A0A554ND69</accession>
<organism evidence="2 3">
    <name type="scientific">Haloglomus irregulare</name>
    <dbReference type="NCBI Taxonomy" id="2234134"/>
    <lineage>
        <taxon>Archaea</taxon>
        <taxon>Methanobacteriati</taxon>
        <taxon>Methanobacteriota</taxon>
        <taxon>Stenosarchaea group</taxon>
        <taxon>Halobacteria</taxon>
        <taxon>Halobacteriales</taxon>
        <taxon>Natronomonadaceae</taxon>
        <taxon>Haloglomus</taxon>
    </lineage>
</organism>
<dbReference type="InParanoid" id="A0A554ND69"/>
<dbReference type="RefSeq" id="WP_144261163.1">
    <property type="nucleotide sequence ID" value="NZ_QMDX01000002.1"/>
</dbReference>
<evidence type="ECO:0000313" key="3">
    <source>
        <dbReference type="Proteomes" id="UP000319894"/>
    </source>
</evidence>
<reference evidence="2 3" key="1">
    <citation type="submission" date="2018-06" db="EMBL/GenBank/DDBJ databases">
        <title>Natronomonas sp. F16-60 a new haloarchaeon isolated from a solar saltern of Isla Cristina, Huelva, Spain.</title>
        <authorList>
            <person name="Duran-Viseras A."/>
            <person name="Sanchez-Porro C."/>
            <person name="Ventosa A."/>
        </authorList>
    </citation>
    <scope>NUCLEOTIDE SEQUENCE [LARGE SCALE GENOMIC DNA]</scope>
    <source>
        <strain evidence="2 3">F16-60</strain>
    </source>
</reference>
<gene>
    <name evidence="2" type="ORF">DP107_05610</name>
</gene>
<comment type="caution">
    <text evidence="2">The sequence shown here is derived from an EMBL/GenBank/DDBJ whole genome shotgun (WGS) entry which is preliminary data.</text>
</comment>